<dbReference type="EMBL" id="BARU01008585">
    <property type="protein sequence ID" value="GAH43068.1"/>
    <property type="molecule type" value="Genomic_DNA"/>
</dbReference>
<dbReference type="AlphaFoldDB" id="X1HCN3"/>
<accession>X1HCN3</accession>
<reference evidence="1" key="1">
    <citation type="journal article" date="2014" name="Front. Microbiol.">
        <title>High frequency of phylogenetically diverse reductive dehalogenase-homologous genes in deep subseafloor sedimentary metagenomes.</title>
        <authorList>
            <person name="Kawai M."/>
            <person name="Futagami T."/>
            <person name="Toyoda A."/>
            <person name="Takaki Y."/>
            <person name="Nishi S."/>
            <person name="Hori S."/>
            <person name="Arai W."/>
            <person name="Tsubouchi T."/>
            <person name="Morono Y."/>
            <person name="Uchiyama I."/>
            <person name="Ito T."/>
            <person name="Fujiyama A."/>
            <person name="Inagaki F."/>
            <person name="Takami H."/>
        </authorList>
    </citation>
    <scope>NUCLEOTIDE SEQUENCE</scope>
    <source>
        <strain evidence="1">Expedition CK06-06</strain>
    </source>
</reference>
<gene>
    <name evidence="1" type="ORF">S03H2_16758</name>
</gene>
<comment type="caution">
    <text evidence="1">The sequence shown here is derived from an EMBL/GenBank/DDBJ whole genome shotgun (WGS) entry which is preliminary data.</text>
</comment>
<name>X1HCN3_9ZZZZ</name>
<proteinExistence type="predicted"/>
<protein>
    <submittedName>
        <fullName evidence="1">Uncharacterized protein</fullName>
    </submittedName>
</protein>
<sequence>MRHTPYVKYSNEILRIRKEEFEHSRVYKFTEQDTRIYNMSELVNTYYGNQFFKILNLDLNKPINQDFFNKISNYSAKLNLKINVLKENL</sequence>
<organism evidence="1">
    <name type="scientific">marine sediment metagenome</name>
    <dbReference type="NCBI Taxonomy" id="412755"/>
    <lineage>
        <taxon>unclassified sequences</taxon>
        <taxon>metagenomes</taxon>
        <taxon>ecological metagenomes</taxon>
    </lineage>
</organism>
<evidence type="ECO:0000313" key="1">
    <source>
        <dbReference type="EMBL" id="GAH43068.1"/>
    </source>
</evidence>